<evidence type="ECO:0000256" key="1">
    <source>
        <dbReference type="SAM" id="MobiDB-lite"/>
    </source>
</evidence>
<keyword evidence="3" id="KW-1185">Reference proteome</keyword>
<feature type="region of interest" description="Disordered" evidence="1">
    <location>
        <begin position="113"/>
        <end position="132"/>
    </location>
</feature>
<dbReference type="Proteomes" id="UP000652761">
    <property type="component" value="Unassembled WGS sequence"/>
</dbReference>
<organism evidence="2 3">
    <name type="scientific">Colocasia esculenta</name>
    <name type="common">Wild taro</name>
    <name type="synonym">Arum esculentum</name>
    <dbReference type="NCBI Taxonomy" id="4460"/>
    <lineage>
        <taxon>Eukaryota</taxon>
        <taxon>Viridiplantae</taxon>
        <taxon>Streptophyta</taxon>
        <taxon>Embryophyta</taxon>
        <taxon>Tracheophyta</taxon>
        <taxon>Spermatophyta</taxon>
        <taxon>Magnoliopsida</taxon>
        <taxon>Liliopsida</taxon>
        <taxon>Araceae</taxon>
        <taxon>Aroideae</taxon>
        <taxon>Colocasieae</taxon>
        <taxon>Colocasia</taxon>
    </lineage>
</organism>
<dbReference type="EMBL" id="NMUH01002772">
    <property type="protein sequence ID" value="MQM02003.1"/>
    <property type="molecule type" value="Genomic_DNA"/>
</dbReference>
<name>A0A843VSD1_COLES</name>
<reference evidence="2" key="1">
    <citation type="submission" date="2017-07" db="EMBL/GenBank/DDBJ databases">
        <title>Taro Niue Genome Assembly and Annotation.</title>
        <authorList>
            <person name="Atibalentja N."/>
            <person name="Keating K."/>
            <person name="Fields C.J."/>
        </authorList>
    </citation>
    <scope>NUCLEOTIDE SEQUENCE</scope>
    <source>
        <strain evidence="2">Niue_2</strain>
        <tissue evidence="2">Leaf</tissue>
    </source>
</reference>
<protein>
    <submittedName>
        <fullName evidence="2">Uncharacterized protein</fullName>
    </submittedName>
</protein>
<gene>
    <name evidence="2" type="ORF">Taro_034759</name>
</gene>
<comment type="caution">
    <text evidence="2">The sequence shown here is derived from an EMBL/GenBank/DDBJ whole genome shotgun (WGS) entry which is preliminary data.</text>
</comment>
<dbReference type="AlphaFoldDB" id="A0A843VSD1"/>
<accession>A0A843VSD1</accession>
<evidence type="ECO:0000313" key="2">
    <source>
        <dbReference type="EMBL" id="MQM02003.1"/>
    </source>
</evidence>
<evidence type="ECO:0000313" key="3">
    <source>
        <dbReference type="Proteomes" id="UP000652761"/>
    </source>
</evidence>
<proteinExistence type="predicted"/>
<feature type="compositionally biased region" description="Acidic residues" evidence="1">
    <location>
        <begin position="116"/>
        <end position="125"/>
    </location>
</feature>
<sequence length="247" mass="27689">MQERIISGRERDEDIEDEVEMYAEYVHDPDVQKRRARAQSRAEAWKADQRTAYRVSFQGAQHEIGSGNGSGSGMKSFREAIGGFAEPSVIAGRERVESGPMVAWVARATTERGEYELDEEANDPEDPPRPNTFLARAAAEATAEEEGDSGNVGQPYSPHYEMDLEAEVDLLGDIELEHVERTIGGRVLLLQMLEVAVVVTMEVVTVVREEEMVTVVREEEMVTVVREEEVVGWHSQRSIFSGCNPRY</sequence>